<organism evidence="3 4">
    <name type="scientific">Gnathostoma spinigerum</name>
    <dbReference type="NCBI Taxonomy" id="75299"/>
    <lineage>
        <taxon>Eukaryota</taxon>
        <taxon>Metazoa</taxon>
        <taxon>Ecdysozoa</taxon>
        <taxon>Nematoda</taxon>
        <taxon>Chromadorea</taxon>
        <taxon>Rhabditida</taxon>
        <taxon>Spirurina</taxon>
        <taxon>Gnathostomatomorpha</taxon>
        <taxon>Gnathostomatoidea</taxon>
        <taxon>Gnathostomatidae</taxon>
        <taxon>Gnathostoma</taxon>
    </lineage>
</organism>
<dbReference type="Pfam" id="PF21525">
    <property type="entry name" value="Nlp36"/>
    <property type="match status" value="1"/>
</dbReference>
<dbReference type="EMBL" id="JBGFUD010000899">
    <property type="protein sequence ID" value="MFH4975427.1"/>
    <property type="molecule type" value="Genomic_DNA"/>
</dbReference>
<proteinExistence type="predicted"/>
<name>A0ABD6EFV1_9BILA</name>
<feature type="compositionally biased region" description="Basic and acidic residues" evidence="1">
    <location>
        <begin position="76"/>
        <end position="85"/>
    </location>
</feature>
<comment type="caution">
    <text evidence="3">The sequence shown here is derived from an EMBL/GenBank/DDBJ whole genome shotgun (WGS) entry which is preliminary data.</text>
</comment>
<keyword evidence="2" id="KW-1133">Transmembrane helix</keyword>
<protein>
    <submittedName>
        <fullName evidence="3">Uncharacterized protein</fullName>
    </submittedName>
</protein>
<gene>
    <name evidence="3" type="ORF">AB6A40_002136</name>
</gene>
<feature type="region of interest" description="Disordered" evidence="1">
    <location>
        <begin position="76"/>
        <end position="107"/>
    </location>
</feature>
<keyword evidence="4" id="KW-1185">Reference proteome</keyword>
<dbReference type="Proteomes" id="UP001608902">
    <property type="component" value="Unassembled WGS sequence"/>
</dbReference>
<feature type="compositionally biased region" description="Polar residues" evidence="1">
    <location>
        <begin position="86"/>
        <end position="105"/>
    </location>
</feature>
<dbReference type="AlphaFoldDB" id="A0ABD6EFV1"/>
<accession>A0ABD6EFV1</accession>
<feature type="transmembrane region" description="Helical" evidence="2">
    <location>
        <begin position="13"/>
        <end position="35"/>
    </location>
</feature>
<evidence type="ECO:0000256" key="2">
    <source>
        <dbReference type="SAM" id="Phobius"/>
    </source>
</evidence>
<keyword evidence="2" id="KW-0472">Membrane</keyword>
<evidence type="ECO:0000313" key="3">
    <source>
        <dbReference type="EMBL" id="MFH4975427.1"/>
    </source>
</evidence>
<evidence type="ECO:0000313" key="4">
    <source>
        <dbReference type="Proteomes" id="UP001608902"/>
    </source>
</evidence>
<sequence>MISLKQEFEFYDYLGPLAVAALFALILLAFSFLFINFFMISRKDEPTVFEKAGLKHHVRLGRHHLSAVQRYQDDLEKRKITRQKDTPPNQLATRSVPNKASSKVASKTPKMANSDACIREVPQVKSVMEVHLRKAEEQYTTEIHF</sequence>
<reference evidence="3 4" key="1">
    <citation type="submission" date="2024-08" db="EMBL/GenBank/DDBJ databases">
        <title>Gnathostoma spinigerum genome.</title>
        <authorList>
            <person name="Gonzalez-Bertolin B."/>
            <person name="Monzon S."/>
            <person name="Zaballos A."/>
            <person name="Jimenez P."/>
            <person name="Dekumyoy P."/>
            <person name="Varona S."/>
            <person name="Cuesta I."/>
            <person name="Sumanam S."/>
            <person name="Adisakwattana P."/>
            <person name="Gasser R.B."/>
            <person name="Hernandez-Gonzalez A."/>
            <person name="Young N.D."/>
            <person name="Perteguer M.J."/>
        </authorList>
    </citation>
    <scope>NUCLEOTIDE SEQUENCE [LARGE SCALE GENOMIC DNA]</scope>
    <source>
        <strain evidence="3">AL3</strain>
        <tissue evidence="3">Liver</tissue>
    </source>
</reference>
<keyword evidence="2" id="KW-0812">Transmembrane</keyword>
<evidence type="ECO:0000256" key="1">
    <source>
        <dbReference type="SAM" id="MobiDB-lite"/>
    </source>
</evidence>